<evidence type="ECO:0000256" key="2">
    <source>
        <dbReference type="ARBA" id="ARBA00022475"/>
    </source>
</evidence>
<dbReference type="GO" id="GO:0034220">
    <property type="term" value="P:monoatomic ion transmembrane transport"/>
    <property type="evidence" value="ECO:0007669"/>
    <property type="project" value="UniProtKB-KW"/>
</dbReference>
<dbReference type="PROSITE" id="PS00236">
    <property type="entry name" value="NEUROTR_ION_CHANNEL"/>
    <property type="match status" value="1"/>
</dbReference>
<dbReference type="InterPro" id="IPR006029">
    <property type="entry name" value="Neurotrans-gated_channel_TM"/>
</dbReference>
<dbReference type="Gene3D" id="1.20.58.390">
    <property type="entry name" value="Neurotransmitter-gated ion-channel transmembrane domain"/>
    <property type="match status" value="1"/>
</dbReference>
<evidence type="ECO:0000313" key="18">
    <source>
        <dbReference type="Proteomes" id="UP001626550"/>
    </source>
</evidence>
<evidence type="ECO:0000256" key="12">
    <source>
        <dbReference type="ARBA" id="ARBA00023303"/>
    </source>
</evidence>
<dbReference type="InterPro" id="IPR038050">
    <property type="entry name" value="Neuro_actylchol_rec"/>
</dbReference>
<name>A0ABD2PPU4_9PLAT</name>
<keyword evidence="7 14" id="KW-0472">Membrane</keyword>
<dbReference type="Gene3D" id="2.70.170.10">
    <property type="entry name" value="Neurotransmitter-gated ion-channel ligand-binding domain"/>
    <property type="match status" value="1"/>
</dbReference>
<dbReference type="GO" id="GO:0097060">
    <property type="term" value="C:synaptic membrane"/>
    <property type="evidence" value="ECO:0007669"/>
    <property type="project" value="UniProtKB-SubCell"/>
</dbReference>
<dbReference type="InterPro" id="IPR036719">
    <property type="entry name" value="Neuro-gated_channel_TM_sf"/>
</dbReference>
<dbReference type="EMBL" id="JBJKFK010004547">
    <property type="protein sequence ID" value="KAL3308902.1"/>
    <property type="molecule type" value="Genomic_DNA"/>
</dbReference>
<feature type="domain" description="Neurotransmitter-gated ion-channel ligand-binding" evidence="15">
    <location>
        <begin position="23"/>
        <end position="229"/>
    </location>
</feature>
<evidence type="ECO:0000256" key="4">
    <source>
        <dbReference type="ARBA" id="ARBA00022989"/>
    </source>
</evidence>
<keyword evidence="5" id="KW-0770">Synapse</keyword>
<evidence type="ECO:0000313" key="17">
    <source>
        <dbReference type="EMBL" id="KAL3308902.1"/>
    </source>
</evidence>
<comment type="similarity">
    <text evidence="14">Belongs to the ligand-gated ion channel (TC 1.A.9) family.</text>
</comment>
<dbReference type="Pfam" id="PF02931">
    <property type="entry name" value="Neur_chan_LBD"/>
    <property type="match status" value="1"/>
</dbReference>
<dbReference type="PRINTS" id="PR00252">
    <property type="entry name" value="NRIONCHANNEL"/>
</dbReference>
<dbReference type="SUPFAM" id="SSF90112">
    <property type="entry name" value="Neurotransmitter-gated ion-channel transmembrane pore"/>
    <property type="match status" value="1"/>
</dbReference>
<evidence type="ECO:0000259" key="15">
    <source>
        <dbReference type="Pfam" id="PF02931"/>
    </source>
</evidence>
<feature type="transmembrane region" description="Helical" evidence="14">
    <location>
        <begin position="234"/>
        <end position="254"/>
    </location>
</feature>
<keyword evidence="12 14" id="KW-0407">Ion channel</keyword>
<keyword evidence="9" id="KW-0675">Receptor</keyword>
<keyword evidence="18" id="KW-1185">Reference proteome</keyword>
<comment type="subcellular location">
    <subcellularLocation>
        <location evidence="13">Synaptic cell membrane</location>
        <topology evidence="13">Multi-pass membrane protein</topology>
    </subcellularLocation>
</comment>
<sequence>MYTGVEDKKRDLKVILENGEYMEKTLVNALLHNYDSNVRPVVDNSTPKAKGTSIPQITTEFGLSLIGILQLKEMDQKWTDYHLTWEPEEFDNLQELNIPPERIWLPDIHLYNYADERLVEIRSTDARVKHTGEIEWFPRAIYKSTCSVQIKHFPFDRQNCSWKFGPWSHDGYRLNITYFEQLPSLDMQFYQENAEWKVVEHKGAFTESRYPCCIEPFPDISFYIILERKSTWNVIILIVPCLLLSMLTLVLFWLPPETPAKMVLGELLLLVLRKLSLLQPSQIKHKFLT</sequence>
<dbReference type="Proteomes" id="UP001626550">
    <property type="component" value="Unassembled WGS sequence"/>
</dbReference>
<evidence type="ECO:0000256" key="7">
    <source>
        <dbReference type="ARBA" id="ARBA00023136"/>
    </source>
</evidence>
<keyword evidence="10" id="KW-0325">Glycoprotein</keyword>
<evidence type="ECO:0000256" key="9">
    <source>
        <dbReference type="ARBA" id="ARBA00023170"/>
    </source>
</evidence>
<evidence type="ECO:0000256" key="8">
    <source>
        <dbReference type="ARBA" id="ARBA00023157"/>
    </source>
</evidence>
<protein>
    <submittedName>
        <fullName evidence="17">Uncharacterized protein</fullName>
    </submittedName>
</protein>
<keyword evidence="4 14" id="KW-1133">Transmembrane helix</keyword>
<evidence type="ECO:0000256" key="1">
    <source>
        <dbReference type="ARBA" id="ARBA00022448"/>
    </source>
</evidence>
<comment type="caution">
    <text evidence="17">The sequence shown here is derived from an EMBL/GenBank/DDBJ whole genome shotgun (WGS) entry which is preliminary data.</text>
</comment>
<dbReference type="InterPro" id="IPR018000">
    <property type="entry name" value="Neurotransmitter_ion_chnl_CS"/>
</dbReference>
<evidence type="ECO:0000256" key="6">
    <source>
        <dbReference type="ARBA" id="ARBA00023065"/>
    </source>
</evidence>
<dbReference type="PRINTS" id="PR00254">
    <property type="entry name" value="NICOTINICR"/>
</dbReference>
<evidence type="ECO:0000256" key="11">
    <source>
        <dbReference type="ARBA" id="ARBA00023286"/>
    </source>
</evidence>
<organism evidence="17 18">
    <name type="scientific">Cichlidogyrus casuarinus</name>
    <dbReference type="NCBI Taxonomy" id="1844966"/>
    <lineage>
        <taxon>Eukaryota</taxon>
        <taxon>Metazoa</taxon>
        <taxon>Spiralia</taxon>
        <taxon>Lophotrochozoa</taxon>
        <taxon>Platyhelminthes</taxon>
        <taxon>Monogenea</taxon>
        <taxon>Monopisthocotylea</taxon>
        <taxon>Dactylogyridea</taxon>
        <taxon>Ancyrocephalidae</taxon>
        <taxon>Cichlidogyrus</taxon>
    </lineage>
</organism>
<evidence type="ECO:0000259" key="16">
    <source>
        <dbReference type="Pfam" id="PF02932"/>
    </source>
</evidence>
<accession>A0ABD2PPU4</accession>
<evidence type="ECO:0000256" key="5">
    <source>
        <dbReference type="ARBA" id="ARBA00023018"/>
    </source>
</evidence>
<keyword evidence="1 14" id="KW-0813">Transport</keyword>
<evidence type="ECO:0000256" key="14">
    <source>
        <dbReference type="RuleBase" id="RU000687"/>
    </source>
</evidence>
<feature type="domain" description="Neurotransmitter-gated ion-channel transmembrane" evidence="16">
    <location>
        <begin position="237"/>
        <end position="275"/>
    </location>
</feature>
<dbReference type="FunFam" id="2.70.170.10:FF:000028">
    <property type="entry name" value="AcetylCholine Receptor"/>
    <property type="match status" value="1"/>
</dbReference>
<keyword evidence="11" id="KW-1071">Ligand-gated ion channel</keyword>
<dbReference type="PANTHER" id="PTHR18945">
    <property type="entry name" value="NEUROTRANSMITTER GATED ION CHANNEL"/>
    <property type="match status" value="1"/>
</dbReference>
<dbReference type="Pfam" id="PF02932">
    <property type="entry name" value="Neur_chan_memb"/>
    <property type="match status" value="1"/>
</dbReference>
<dbReference type="InterPro" id="IPR002394">
    <property type="entry name" value="Nicotinic_acetylcholine_rcpt"/>
</dbReference>
<evidence type="ECO:0000256" key="10">
    <source>
        <dbReference type="ARBA" id="ARBA00023180"/>
    </source>
</evidence>
<keyword evidence="3 14" id="KW-0812">Transmembrane</keyword>
<keyword evidence="6 14" id="KW-0406">Ion transport</keyword>
<evidence type="ECO:0000256" key="13">
    <source>
        <dbReference type="ARBA" id="ARBA00034099"/>
    </source>
</evidence>
<dbReference type="AlphaFoldDB" id="A0ABD2PPU4"/>
<comment type="caution">
    <text evidence="14">Lacks conserved residue(s) required for the propagation of feature annotation.</text>
</comment>
<dbReference type="InterPro" id="IPR036734">
    <property type="entry name" value="Neur_chan_lig-bd_sf"/>
</dbReference>
<dbReference type="InterPro" id="IPR006201">
    <property type="entry name" value="Neur_channel"/>
</dbReference>
<keyword evidence="2" id="KW-1003">Cell membrane</keyword>
<reference evidence="17 18" key="1">
    <citation type="submission" date="2024-11" db="EMBL/GenBank/DDBJ databases">
        <title>Adaptive evolution of stress response genes in parasites aligns with host niche diversity.</title>
        <authorList>
            <person name="Hahn C."/>
            <person name="Resl P."/>
        </authorList>
    </citation>
    <scope>NUCLEOTIDE SEQUENCE [LARGE SCALE GENOMIC DNA]</scope>
    <source>
        <strain evidence="17">EGGRZ-B1_66</strain>
        <tissue evidence="17">Body</tissue>
    </source>
</reference>
<keyword evidence="8" id="KW-1015">Disulfide bond</keyword>
<evidence type="ECO:0000256" key="3">
    <source>
        <dbReference type="ARBA" id="ARBA00022692"/>
    </source>
</evidence>
<gene>
    <name evidence="17" type="ORF">Ciccas_012560</name>
</gene>
<dbReference type="SUPFAM" id="SSF63712">
    <property type="entry name" value="Nicotinic receptor ligand binding domain-like"/>
    <property type="match status" value="1"/>
</dbReference>
<dbReference type="InterPro" id="IPR006202">
    <property type="entry name" value="Neur_chan_lig-bd"/>
</dbReference>
<proteinExistence type="inferred from homology"/>